<dbReference type="STRING" id="646526.A0A1W0E7Y1"/>
<evidence type="ECO:0000313" key="5">
    <source>
        <dbReference type="EMBL" id="OQS55377.1"/>
    </source>
</evidence>
<dbReference type="SMART" id="SM00025">
    <property type="entry name" value="Pumilio"/>
    <property type="match status" value="8"/>
</dbReference>
<dbReference type="GO" id="GO:0010608">
    <property type="term" value="P:post-transcriptional regulation of gene expression"/>
    <property type="evidence" value="ECO:0007669"/>
    <property type="project" value="TreeGrafter"/>
</dbReference>
<dbReference type="EMBL" id="MNPJ01000010">
    <property type="protein sequence ID" value="OQS55377.1"/>
    <property type="molecule type" value="Genomic_DNA"/>
</dbReference>
<dbReference type="Proteomes" id="UP000192758">
    <property type="component" value="Unassembled WGS sequence"/>
</dbReference>
<dbReference type="AlphaFoldDB" id="A0A1W0E7Y1"/>
<dbReference type="InterPro" id="IPR016024">
    <property type="entry name" value="ARM-type_fold"/>
</dbReference>
<feature type="repeat" description="Pumilio" evidence="2">
    <location>
        <begin position="520"/>
        <end position="561"/>
    </location>
</feature>
<feature type="repeat" description="Pumilio" evidence="2">
    <location>
        <begin position="369"/>
        <end position="405"/>
    </location>
</feature>
<evidence type="ECO:0000313" key="6">
    <source>
        <dbReference type="Proteomes" id="UP000192758"/>
    </source>
</evidence>
<organism evidence="5 6">
    <name type="scientific">Ecytonucleospora hepatopenaei</name>
    <dbReference type="NCBI Taxonomy" id="646526"/>
    <lineage>
        <taxon>Eukaryota</taxon>
        <taxon>Fungi</taxon>
        <taxon>Fungi incertae sedis</taxon>
        <taxon>Microsporidia</taxon>
        <taxon>Enterocytozoonidae</taxon>
        <taxon>Ecytonucleospora</taxon>
    </lineage>
</organism>
<dbReference type="PROSITE" id="PS50303">
    <property type="entry name" value="PUM_HD"/>
    <property type="match status" value="1"/>
</dbReference>
<evidence type="ECO:0000256" key="2">
    <source>
        <dbReference type="PROSITE-ProRule" id="PRU00317"/>
    </source>
</evidence>
<keyword evidence="1" id="KW-0677">Repeat</keyword>
<dbReference type="Gene3D" id="1.25.10.10">
    <property type="entry name" value="Leucine-rich Repeat Variant"/>
    <property type="match status" value="1"/>
</dbReference>
<evidence type="ECO:0000259" key="4">
    <source>
        <dbReference type="PROSITE" id="PS50303"/>
    </source>
</evidence>
<dbReference type="GO" id="GO:0003729">
    <property type="term" value="F:mRNA binding"/>
    <property type="evidence" value="ECO:0007669"/>
    <property type="project" value="TreeGrafter"/>
</dbReference>
<protein>
    <submittedName>
        <fullName evidence="5">Pum2</fullName>
    </submittedName>
</protein>
<dbReference type="VEuPathDB" id="MicrosporidiaDB:EHP00_1228"/>
<dbReference type="PROSITE" id="PS50302">
    <property type="entry name" value="PUM"/>
    <property type="match status" value="5"/>
</dbReference>
<feature type="repeat" description="Pumilio" evidence="2">
    <location>
        <begin position="406"/>
        <end position="445"/>
    </location>
</feature>
<reference evidence="5 6" key="1">
    <citation type="journal article" date="2017" name="Environ. Microbiol.">
        <title>Decay of the glycolytic pathway and adaptation to intranuclear parasitism within Enterocytozoonidae microsporidia.</title>
        <authorList>
            <person name="Wiredu Boakye D."/>
            <person name="Jaroenlak P."/>
            <person name="Prachumwat A."/>
            <person name="Williams T.A."/>
            <person name="Bateman K.S."/>
            <person name="Itsathitphaisarn O."/>
            <person name="Sritunyalucksana K."/>
            <person name="Paszkiewicz K.H."/>
            <person name="Moore K.A."/>
            <person name="Stentiford G.D."/>
            <person name="Williams B.A."/>
        </authorList>
    </citation>
    <scope>NUCLEOTIDE SEQUENCE [LARGE SCALE GENOMIC DNA]</scope>
    <source>
        <strain evidence="5 6">TH1</strain>
    </source>
</reference>
<accession>A0A1W0E7Y1</accession>
<gene>
    <name evidence="5" type="primary">Pum2</name>
    <name evidence="5" type="ORF">EHP00_1228</name>
</gene>
<dbReference type="OrthoDB" id="668540at2759"/>
<sequence>MVQHTQQNIKRDMHSKELMDSRRDVSDRKTDLFDSKTIDFFKLNNLYSYYKSDQNLFDLNLKQEKTKELQSEKFNESLQRKSKNFLGSGKGNLPHQIFSASKTEKSHGLDTDFLFNSLANVFREEASMVQQIDIDFPEYHSTEATKEDCFKRMSPVGTHATNTDLLLKLCSHREKEVKIAEIFSKTVKVSDSFLSENIKKSVDLKEGDDDKMNIYISSNAQSNKNKETLNKKAPVLTSKKFLSDIPAINAYFEKYLTGVQHPTGSNVTVLICQDQEGSRFIQNIIDGFSTKEVSLFFSEIEEHALELSTNLFGNYVIQKIISLLSDSQREKISHKFRKNIYVLSTHVYGCRVIQKLIDHTNEIDFIIEELQDHIIELIASPNGNHVIQKCIDRAHSSKWTSAFINRIIWVFEADCINLAQQRYGCRVLQRLFEINSAEKVAKLLDITVENTGKLINDRYGNYVIQHLIQTDFNHKEVIFSYIIENAVELSKFKFSSNVIEKCICKASKKQLTQFLSTFSQLQEGKPALFYMCTDMYANYVVQKFYDTVDEELKEKMKVMVGKFLKDIKVIPFTKHILSKLS</sequence>
<dbReference type="CDD" id="cd07920">
    <property type="entry name" value="Pumilio"/>
    <property type="match status" value="1"/>
</dbReference>
<dbReference type="GO" id="GO:0005737">
    <property type="term" value="C:cytoplasm"/>
    <property type="evidence" value="ECO:0007669"/>
    <property type="project" value="TreeGrafter"/>
</dbReference>
<dbReference type="SUPFAM" id="SSF48371">
    <property type="entry name" value="ARM repeat"/>
    <property type="match status" value="1"/>
</dbReference>
<feature type="region of interest" description="Disordered" evidence="3">
    <location>
        <begin position="1"/>
        <end position="22"/>
    </location>
</feature>
<dbReference type="InterPro" id="IPR001313">
    <property type="entry name" value="Pumilio_RNA-bd_rpt"/>
</dbReference>
<dbReference type="InterPro" id="IPR033712">
    <property type="entry name" value="Pumilio_RNA-bd"/>
</dbReference>
<keyword evidence="6" id="KW-1185">Reference proteome</keyword>
<dbReference type="InterPro" id="IPR033133">
    <property type="entry name" value="PUM-HD"/>
</dbReference>
<dbReference type="InterPro" id="IPR011989">
    <property type="entry name" value="ARM-like"/>
</dbReference>
<comment type="caution">
    <text evidence="5">The sequence shown here is derived from an EMBL/GenBank/DDBJ whole genome shotgun (WGS) entry which is preliminary data.</text>
</comment>
<dbReference type="PANTHER" id="PTHR12537:SF12">
    <property type="entry name" value="MATERNAL PROTEIN PUMILIO"/>
    <property type="match status" value="1"/>
</dbReference>
<feature type="repeat" description="Pumilio" evidence="2">
    <location>
        <begin position="299"/>
        <end position="334"/>
    </location>
</feature>
<feature type="compositionally biased region" description="Basic and acidic residues" evidence="3">
    <location>
        <begin position="9"/>
        <end position="22"/>
    </location>
</feature>
<dbReference type="Pfam" id="PF00806">
    <property type="entry name" value="PUF"/>
    <property type="match status" value="8"/>
</dbReference>
<name>A0A1W0E7Y1_9MICR</name>
<dbReference type="PANTHER" id="PTHR12537">
    <property type="entry name" value="RNA BINDING PROTEIN PUMILIO-RELATED"/>
    <property type="match status" value="1"/>
</dbReference>
<feature type="domain" description="PUM-HD" evidence="4">
    <location>
        <begin position="237"/>
        <end position="581"/>
    </location>
</feature>
<evidence type="ECO:0000256" key="1">
    <source>
        <dbReference type="ARBA" id="ARBA00022737"/>
    </source>
</evidence>
<proteinExistence type="predicted"/>
<feature type="repeat" description="Pumilio" evidence="2">
    <location>
        <begin position="446"/>
        <end position="484"/>
    </location>
</feature>
<evidence type="ECO:0000256" key="3">
    <source>
        <dbReference type="SAM" id="MobiDB-lite"/>
    </source>
</evidence>